<dbReference type="Proteomes" id="UP000287687">
    <property type="component" value="Unassembled WGS sequence"/>
</dbReference>
<gene>
    <name evidence="2" type="ORF">EPK99_01505</name>
</gene>
<reference evidence="2 3" key="1">
    <citation type="submission" date="2019-01" db="EMBL/GenBank/DDBJ databases">
        <title>The draft genome of Rhizobium sp. 24NR.</title>
        <authorList>
            <person name="Liu L."/>
            <person name="Liang L."/>
            <person name="Shi S."/>
            <person name="Xu L."/>
            <person name="Wang X."/>
            <person name="Li L."/>
            <person name="Zhang X."/>
        </authorList>
    </citation>
    <scope>NUCLEOTIDE SEQUENCE [LARGE SCALE GENOMIC DNA]</scope>
    <source>
        <strain evidence="2 3">24NR</strain>
    </source>
</reference>
<protein>
    <submittedName>
        <fullName evidence="2">ATPase</fullName>
    </submittedName>
</protein>
<dbReference type="RefSeq" id="WP_128440862.1">
    <property type="nucleotide sequence ID" value="NZ_SBIP01000001.1"/>
</dbReference>
<dbReference type="EMBL" id="SBIP01000001">
    <property type="protein sequence ID" value="RWX81035.1"/>
    <property type="molecule type" value="Genomic_DNA"/>
</dbReference>
<feature type="domain" description="ATPase BadF/BadG/BcrA/BcrD type" evidence="1">
    <location>
        <begin position="5"/>
        <end position="292"/>
    </location>
</feature>
<dbReference type="Pfam" id="PF01869">
    <property type="entry name" value="BcrAD_BadFG"/>
    <property type="match status" value="1"/>
</dbReference>
<sequence length="326" mass="34099">MSYVLGLDGGGTKTLTALADRSGEVVEIVRGPSLDPTAAHDWPALLSRQLGQASNGFGAPAAAVLGLSFHDEIERFTTMQEEVAVSLLPHSKVAVENDVRIAFDGAFATGGGILLLAGTGSMAWASLNGPNDRHYRIGGWGDAFGDEGSAYWIGRESLAIASQALDGRLPEADVFAHELLRVLSISADGLIDWVYSIGNRRTAIAGISSLTAAMAESGSSPARDIINRACDHLARHVAAAERLLSYPEGQHPAWSYAGGVFSSSSILDGVCRRVGTAPVDPILPPVGGALVHAARLAGWDVDTGFVGRLSASLQNFAQSKTQRKGE</sequence>
<dbReference type="SUPFAM" id="SSF53067">
    <property type="entry name" value="Actin-like ATPase domain"/>
    <property type="match status" value="2"/>
</dbReference>
<dbReference type="OrthoDB" id="63487at2"/>
<dbReference type="PANTHER" id="PTHR43190:SF3">
    <property type="entry name" value="N-ACETYL-D-GLUCOSAMINE KINASE"/>
    <property type="match status" value="1"/>
</dbReference>
<organism evidence="2 3">
    <name type="scientific">Neorhizobium lilium</name>
    <dbReference type="NCBI Taxonomy" id="2503024"/>
    <lineage>
        <taxon>Bacteria</taxon>
        <taxon>Pseudomonadati</taxon>
        <taxon>Pseudomonadota</taxon>
        <taxon>Alphaproteobacteria</taxon>
        <taxon>Hyphomicrobiales</taxon>
        <taxon>Rhizobiaceae</taxon>
        <taxon>Rhizobium/Agrobacterium group</taxon>
        <taxon>Neorhizobium</taxon>
    </lineage>
</organism>
<dbReference type="AlphaFoldDB" id="A0A444LL24"/>
<proteinExistence type="predicted"/>
<dbReference type="PANTHER" id="PTHR43190">
    <property type="entry name" value="N-ACETYL-D-GLUCOSAMINE KINASE"/>
    <property type="match status" value="1"/>
</dbReference>
<evidence type="ECO:0000313" key="2">
    <source>
        <dbReference type="EMBL" id="RWX81035.1"/>
    </source>
</evidence>
<evidence type="ECO:0000259" key="1">
    <source>
        <dbReference type="Pfam" id="PF01869"/>
    </source>
</evidence>
<dbReference type="InterPro" id="IPR052519">
    <property type="entry name" value="Euk-type_GlcNAc_Kinase"/>
</dbReference>
<accession>A0A444LL24</accession>
<keyword evidence="3" id="KW-1185">Reference proteome</keyword>
<dbReference type="InterPro" id="IPR043129">
    <property type="entry name" value="ATPase_NBD"/>
</dbReference>
<comment type="caution">
    <text evidence="2">The sequence shown here is derived from an EMBL/GenBank/DDBJ whole genome shotgun (WGS) entry which is preliminary data.</text>
</comment>
<dbReference type="Gene3D" id="3.30.420.40">
    <property type="match status" value="2"/>
</dbReference>
<name>A0A444LL24_9HYPH</name>
<dbReference type="InterPro" id="IPR002731">
    <property type="entry name" value="ATPase_BadF"/>
</dbReference>
<dbReference type="CDD" id="cd24007">
    <property type="entry name" value="ASKHA_NBD_eukNAGK-like"/>
    <property type="match status" value="1"/>
</dbReference>
<evidence type="ECO:0000313" key="3">
    <source>
        <dbReference type="Proteomes" id="UP000287687"/>
    </source>
</evidence>